<evidence type="ECO:0000313" key="1">
    <source>
        <dbReference type="EMBL" id="SOD82131.1"/>
    </source>
</evidence>
<proteinExistence type="predicted"/>
<dbReference type="Proteomes" id="UP000219452">
    <property type="component" value="Unassembled WGS sequence"/>
</dbReference>
<accession>A0A286FFX7</accession>
<dbReference type="AlphaFoldDB" id="A0A286FFX7"/>
<protein>
    <submittedName>
        <fullName evidence="1">Uncharacterized protein</fullName>
    </submittedName>
</protein>
<name>A0A286FFX7_9BACT</name>
<dbReference type="EMBL" id="OCNH01000001">
    <property type="protein sequence ID" value="SOD82131.1"/>
    <property type="molecule type" value="Genomic_DNA"/>
</dbReference>
<evidence type="ECO:0000313" key="2">
    <source>
        <dbReference type="Proteomes" id="UP000219452"/>
    </source>
</evidence>
<keyword evidence="2" id="KW-1185">Reference proteome</keyword>
<gene>
    <name evidence="1" type="ORF">SAMN06269250_2031</name>
</gene>
<organism evidence="1 2">
    <name type="scientific">Spirosoma fluviale</name>
    <dbReference type="NCBI Taxonomy" id="1597977"/>
    <lineage>
        <taxon>Bacteria</taxon>
        <taxon>Pseudomonadati</taxon>
        <taxon>Bacteroidota</taxon>
        <taxon>Cytophagia</taxon>
        <taxon>Cytophagales</taxon>
        <taxon>Cytophagaceae</taxon>
        <taxon>Spirosoma</taxon>
    </lineage>
</organism>
<sequence>MDSTAYINLKRLILVPNLYPSYDERKPEK</sequence>
<reference evidence="2" key="1">
    <citation type="submission" date="2017-09" db="EMBL/GenBank/DDBJ databases">
        <authorList>
            <person name="Varghese N."/>
            <person name="Submissions S."/>
        </authorList>
    </citation>
    <scope>NUCLEOTIDE SEQUENCE [LARGE SCALE GENOMIC DNA]</scope>
    <source>
        <strain evidence="2">DSM 29961</strain>
    </source>
</reference>